<sequence length="540" mass="57903">MNSMRYFLLAITAAQLAKTTNNDENALELNIFCAIANMAKDAKLENATASDLGQDYEDAWRDIQAIYTMTSNETYYEKGPVTGEKDKAGGGGKEPAYDSAWKTNKRKEFEDLKTKDFTGKQVQKYLRRAPSSFPQLTAIKIQKIYEQAAKLNSDVDQTTQQISAGEQAIVKAAHEALYGEDAAIKGDASDGADSYSFQADHGTACKKSAAAAGATLASDMVCLCASGAASQNADTNSKICDSTDTTFSAQQLDYSSQRGAITAFGHIMTSCSKKHSTPELNTANINNLLHAFRNAIGRHPGKGNDDHTYRFGKGKAASGSCSGEHGTADVCISYAQVLGKNTGRKDALTAIKWVDKLLTVKGKLATREQQIKRKQHQLSAMITLAAVAESLYEEAAHGRPQADTKDPIPKPDKVDPPQTKACEKHKKNKTACENAGKCEWKGKSDTEGNCKPKEGEGQKTQGPNDGTAGGAAGVDCGKHQVQQACEAENNDVKPGHKAVCGRIDYVDGTGKLPRPECGSSSFLVNKEISLMALAFVSLPF</sequence>
<protein>
    <submittedName>
        <fullName evidence="13">Variant surface glycoprotein 317</fullName>
    </submittedName>
</protein>
<evidence type="ECO:0000256" key="8">
    <source>
        <dbReference type="ARBA" id="ARBA00023288"/>
    </source>
</evidence>
<keyword evidence="4" id="KW-0336">GPI-anchor</keyword>
<reference evidence="13" key="2">
    <citation type="journal article" date="2014" name="Mol. Biochem. Parasitol.">
        <title>Capturing the variant surface glycoprotein repertoire (the VSGnome) of Trypanosoma brucei Lister 427.</title>
        <authorList>
            <person name="Cross G.A."/>
            <person name="Kim H.S."/>
            <person name="Wickstead B."/>
        </authorList>
    </citation>
    <scope>NUCLEOTIDE SEQUENCE</scope>
    <source>
        <strain evidence="13">Lister 427</strain>
    </source>
</reference>
<keyword evidence="6" id="KW-0472">Membrane</keyword>
<evidence type="ECO:0000256" key="7">
    <source>
        <dbReference type="ARBA" id="ARBA00023180"/>
    </source>
</evidence>
<keyword evidence="5 10" id="KW-0732">Signal</keyword>
<keyword evidence="7" id="KW-0325">Glycoprotein</keyword>
<evidence type="ECO:0000256" key="3">
    <source>
        <dbReference type="ARBA" id="ARBA00022475"/>
    </source>
</evidence>
<evidence type="ECO:0000256" key="4">
    <source>
        <dbReference type="ARBA" id="ARBA00022622"/>
    </source>
</evidence>
<feature type="domain" description="Trypanosome variant surface glycoprotein B-type N-terminal" evidence="12">
    <location>
        <begin position="8"/>
        <end position="377"/>
    </location>
</feature>
<dbReference type="GO" id="GO:0098552">
    <property type="term" value="C:side of membrane"/>
    <property type="evidence" value="ECO:0007669"/>
    <property type="project" value="UniProtKB-KW"/>
</dbReference>
<dbReference type="VEuPathDB" id="TriTrypDB:Tb10.v4.0058"/>
<comment type="function">
    <text evidence="1">VSG forms a coat on the surface of the parasite. The trypanosome evades the immune response of the host by expressing a series of antigenically distinct VSGs from an estimated 1000 VSG genes.</text>
</comment>
<evidence type="ECO:0000256" key="6">
    <source>
        <dbReference type="ARBA" id="ARBA00023136"/>
    </source>
</evidence>
<dbReference type="GO" id="GO:0005886">
    <property type="term" value="C:plasma membrane"/>
    <property type="evidence" value="ECO:0007669"/>
    <property type="project" value="UniProtKB-SubCell"/>
</dbReference>
<comment type="subcellular location">
    <subcellularLocation>
        <location evidence="2">Cell membrane</location>
        <topology evidence="2">Lipid-anchor</topology>
        <topology evidence="2">GPI-anchor</topology>
    </subcellularLocation>
</comment>
<dbReference type="EMBL" id="KC613466">
    <property type="protein sequence ID" value="AGH60897.1"/>
    <property type="molecule type" value="Genomic_DNA"/>
</dbReference>
<dbReference type="InterPro" id="IPR025932">
    <property type="entry name" value="Trypano_VSG_B_N_dom"/>
</dbReference>
<feature type="domain" description="Trypanosome variant surface glycoprotein C-terminal" evidence="11">
    <location>
        <begin position="422"/>
        <end position="538"/>
    </location>
</feature>
<evidence type="ECO:0000256" key="10">
    <source>
        <dbReference type="SAM" id="SignalP"/>
    </source>
</evidence>
<feature type="region of interest" description="Disordered" evidence="9">
    <location>
        <begin position="440"/>
        <end position="473"/>
    </location>
</feature>
<keyword evidence="3" id="KW-1003">Cell membrane</keyword>
<reference evidence="13" key="1">
    <citation type="submission" date="2013-02" db="EMBL/GenBank/DDBJ databases">
        <authorList>
            <person name="Cross G.A.M."/>
            <person name="Kim H.-S."/>
            <person name="Wickstead B."/>
        </authorList>
    </citation>
    <scope>NUCLEOTIDE SEQUENCE</scope>
    <source>
        <strain evidence="13">Lister 427</strain>
    </source>
</reference>
<evidence type="ECO:0000256" key="1">
    <source>
        <dbReference type="ARBA" id="ARBA00002523"/>
    </source>
</evidence>
<feature type="chain" id="PRO_5004058291" evidence="10">
    <location>
        <begin position="20"/>
        <end position="540"/>
    </location>
</feature>
<feature type="compositionally biased region" description="Basic and acidic residues" evidence="9">
    <location>
        <begin position="440"/>
        <end position="457"/>
    </location>
</feature>
<organism evidence="13">
    <name type="scientific">Trypanosoma brucei</name>
    <dbReference type="NCBI Taxonomy" id="5691"/>
    <lineage>
        <taxon>Eukaryota</taxon>
        <taxon>Discoba</taxon>
        <taxon>Euglenozoa</taxon>
        <taxon>Kinetoplastea</taxon>
        <taxon>Metakinetoplastina</taxon>
        <taxon>Trypanosomatida</taxon>
        <taxon>Trypanosomatidae</taxon>
        <taxon>Trypanosoma</taxon>
    </lineage>
</organism>
<proteinExistence type="predicted"/>
<evidence type="ECO:0000256" key="2">
    <source>
        <dbReference type="ARBA" id="ARBA00004609"/>
    </source>
</evidence>
<feature type="region of interest" description="Disordered" evidence="9">
    <location>
        <begin position="78"/>
        <end position="98"/>
    </location>
</feature>
<feature type="region of interest" description="Disordered" evidence="9">
    <location>
        <begin position="395"/>
        <end position="422"/>
    </location>
</feature>
<evidence type="ECO:0000313" key="13">
    <source>
        <dbReference type="EMBL" id="AGH60897.1"/>
    </source>
</evidence>
<dbReference type="InterPro" id="IPR019609">
    <property type="entry name" value="Variant_surf_glycoprt_trypan_C"/>
</dbReference>
<dbReference type="Pfam" id="PF13206">
    <property type="entry name" value="VSG_B"/>
    <property type="match status" value="1"/>
</dbReference>
<feature type="signal peptide" evidence="10">
    <location>
        <begin position="1"/>
        <end position="19"/>
    </location>
</feature>
<evidence type="ECO:0000256" key="5">
    <source>
        <dbReference type="ARBA" id="ARBA00022729"/>
    </source>
</evidence>
<keyword evidence="8" id="KW-0449">Lipoprotein</keyword>
<evidence type="ECO:0000259" key="11">
    <source>
        <dbReference type="Pfam" id="PF10659"/>
    </source>
</evidence>
<accession>M4T1H6</accession>
<dbReference type="AlphaFoldDB" id="M4T1H6"/>
<dbReference type="Pfam" id="PF10659">
    <property type="entry name" value="Trypan_glycop_C"/>
    <property type="match status" value="1"/>
</dbReference>
<dbReference type="VEuPathDB" id="TriTrypDB:Tb1125.Tb08.27P2.240"/>
<dbReference type="VEuPathDB" id="TriTrypDB:Tb427_000253700"/>
<evidence type="ECO:0000259" key="12">
    <source>
        <dbReference type="Pfam" id="PF13206"/>
    </source>
</evidence>
<evidence type="ECO:0000256" key="9">
    <source>
        <dbReference type="SAM" id="MobiDB-lite"/>
    </source>
</evidence>
<name>M4T1H6_9TRYP</name>
<feature type="compositionally biased region" description="Basic and acidic residues" evidence="9">
    <location>
        <begin position="395"/>
        <end position="415"/>
    </location>
</feature>